<protein>
    <submittedName>
        <fullName evidence="13 14">Peroxisomal membrane protein PMP34-like isoform X1</fullName>
    </submittedName>
</protein>
<feature type="transmembrane region" description="Helical" evidence="11">
    <location>
        <begin position="215"/>
        <end position="233"/>
    </location>
</feature>
<feature type="transmembrane region" description="Helical" evidence="11">
    <location>
        <begin position="70"/>
        <end position="91"/>
    </location>
</feature>
<dbReference type="SUPFAM" id="SSF103506">
    <property type="entry name" value="Mitochondrial carrier"/>
    <property type="match status" value="1"/>
</dbReference>
<organism evidence="12 13">
    <name type="scientific">Limulus polyphemus</name>
    <name type="common">Atlantic horseshoe crab</name>
    <dbReference type="NCBI Taxonomy" id="6850"/>
    <lineage>
        <taxon>Eukaryota</taxon>
        <taxon>Metazoa</taxon>
        <taxon>Ecdysozoa</taxon>
        <taxon>Arthropoda</taxon>
        <taxon>Chelicerata</taxon>
        <taxon>Merostomata</taxon>
        <taxon>Xiphosura</taxon>
        <taxon>Limulidae</taxon>
        <taxon>Limulus</taxon>
    </lineage>
</organism>
<dbReference type="InterPro" id="IPR052217">
    <property type="entry name" value="Mito/Peroxisomal_Carrier"/>
</dbReference>
<keyword evidence="5" id="KW-0677">Repeat</keyword>
<comment type="subcellular location">
    <subcellularLocation>
        <location evidence="1">Peroxisome membrane</location>
        <topology evidence="1">Multi-pass membrane protein</topology>
    </subcellularLocation>
</comment>
<accession>A0ABM1B1C7</accession>
<gene>
    <name evidence="13 14" type="primary">LOC106457887</name>
</gene>
<feature type="transmembrane region" description="Helical" evidence="11">
    <location>
        <begin position="111"/>
        <end position="131"/>
    </location>
</feature>
<evidence type="ECO:0000256" key="11">
    <source>
        <dbReference type="SAM" id="Phobius"/>
    </source>
</evidence>
<evidence type="ECO:0000313" key="12">
    <source>
        <dbReference type="Proteomes" id="UP000694941"/>
    </source>
</evidence>
<keyword evidence="12" id="KW-1185">Reference proteome</keyword>
<evidence type="ECO:0000256" key="7">
    <source>
        <dbReference type="ARBA" id="ARBA00023136"/>
    </source>
</evidence>
<evidence type="ECO:0000256" key="6">
    <source>
        <dbReference type="ARBA" id="ARBA00022989"/>
    </source>
</evidence>
<evidence type="ECO:0000256" key="3">
    <source>
        <dbReference type="ARBA" id="ARBA00022448"/>
    </source>
</evidence>
<evidence type="ECO:0000256" key="8">
    <source>
        <dbReference type="ARBA" id="ARBA00023140"/>
    </source>
</evidence>
<dbReference type="Pfam" id="PF00153">
    <property type="entry name" value="Mito_carr"/>
    <property type="match status" value="3"/>
</dbReference>
<keyword evidence="6 11" id="KW-1133">Transmembrane helix</keyword>
<evidence type="ECO:0000313" key="13">
    <source>
        <dbReference type="RefSeq" id="XP_013772791.1"/>
    </source>
</evidence>
<dbReference type="RefSeq" id="XP_022239653.1">
    <property type="nucleotide sequence ID" value="XM_022383945.1"/>
</dbReference>
<evidence type="ECO:0000256" key="5">
    <source>
        <dbReference type="ARBA" id="ARBA00022737"/>
    </source>
</evidence>
<sequence length="311" mass="34623">MAKKATGTSLFSYDTLVHAISGAAGSVTAMTVFFPLDTVRSRLQVEDSRESKNTFAMIEEFIREEGLESLYRGLGPVLTSLCASNFVYFYTFHGLRAVYRGKQEHSPLSDLALASLAGAVNVIVTTPLWVVNTRLKMQGVKLRAGDSLRLRKTQRYNGILDGLLKICKEEGVGELWSGTLPSLMLIINPAVQFMVYEGLKREFLHSQDTKNLSSTTIFLIGAIAKSISTVLTYPLQIVQSKLRYGSSTMRQQSFFQLLMSIVRSKGIRGVYKGLEAKLFQTVLTAALMFVCYEKIAVFVFYLLKGPVKNHQ</sequence>
<dbReference type="PANTHER" id="PTHR45939:SF5">
    <property type="entry name" value="PEROXISOMAL MEMBRANE PROTEIN PMP34"/>
    <property type="match status" value="1"/>
</dbReference>
<evidence type="ECO:0000256" key="10">
    <source>
        <dbReference type="RuleBase" id="RU000488"/>
    </source>
</evidence>
<keyword evidence="8" id="KW-0576">Peroxisome</keyword>
<feature type="repeat" description="Solcar" evidence="9">
    <location>
        <begin position="212"/>
        <end position="298"/>
    </location>
</feature>
<dbReference type="Proteomes" id="UP000694941">
    <property type="component" value="Unplaced"/>
</dbReference>
<dbReference type="InterPro" id="IPR023395">
    <property type="entry name" value="MCP_dom_sf"/>
</dbReference>
<dbReference type="RefSeq" id="XP_013772791.1">
    <property type="nucleotide sequence ID" value="XM_013917337.2"/>
</dbReference>
<keyword evidence="3 10" id="KW-0813">Transport</keyword>
<dbReference type="PROSITE" id="PS50920">
    <property type="entry name" value="SOLCAR"/>
    <property type="match status" value="3"/>
</dbReference>
<evidence type="ECO:0000256" key="9">
    <source>
        <dbReference type="PROSITE-ProRule" id="PRU00282"/>
    </source>
</evidence>
<evidence type="ECO:0000256" key="2">
    <source>
        <dbReference type="ARBA" id="ARBA00006375"/>
    </source>
</evidence>
<feature type="repeat" description="Solcar" evidence="9">
    <location>
        <begin position="13"/>
        <end position="98"/>
    </location>
</feature>
<keyword evidence="4 9" id="KW-0812">Transmembrane</keyword>
<dbReference type="PANTHER" id="PTHR45939">
    <property type="entry name" value="PEROXISOMAL MEMBRANE PROTEIN PMP34-RELATED"/>
    <property type="match status" value="1"/>
</dbReference>
<proteinExistence type="inferred from homology"/>
<comment type="similarity">
    <text evidence="2 10">Belongs to the mitochondrial carrier (TC 2.A.29) family.</text>
</comment>
<dbReference type="GeneID" id="106457887"/>
<feature type="transmembrane region" description="Helical" evidence="11">
    <location>
        <begin position="283"/>
        <end position="303"/>
    </location>
</feature>
<feature type="repeat" description="Solcar" evidence="9">
    <location>
        <begin position="105"/>
        <end position="202"/>
    </location>
</feature>
<reference evidence="13 14" key="1">
    <citation type="submission" date="2025-05" db="UniProtKB">
        <authorList>
            <consortium name="RefSeq"/>
        </authorList>
    </citation>
    <scope>IDENTIFICATION</scope>
    <source>
        <tissue evidence="13 14">Muscle</tissue>
    </source>
</reference>
<dbReference type="InterPro" id="IPR018108">
    <property type="entry name" value="MCP_transmembrane"/>
</dbReference>
<evidence type="ECO:0000313" key="14">
    <source>
        <dbReference type="RefSeq" id="XP_022239653.1"/>
    </source>
</evidence>
<feature type="transmembrane region" description="Helical" evidence="11">
    <location>
        <begin position="16"/>
        <end position="36"/>
    </location>
</feature>
<name>A0ABM1B1C7_LIMPO</name>
<evidence type="ECO:0000256" key="4">
    <source>
        <dbReference type="ARBA" id="ARBA00022692"/>
    </source>
</evidence>
<evidence type="ECO:0000256" key="1">
    <source>
        <dbReference type="ARBA" id="ARBA00004585"/>
    </source>
</evidence>
<dbReference type="Gene3D" id="1.50.40.10">
    <property type="entry name" value="Mitochondrial carrier domain"/>
    <property type="match status" value="1"/>
</dbReference>
<keyword evidence="7 9" id="KW-0472">Membrane</keyword>